<keyword evidence="3" id="KW-1185">Reference proteome</keyword>
<sequence length="252" mass="28688">MECHDPSEINSFHVQKASNINLVDLNKKRKLQAEYFGLPSSKHLCITQVLAPIENSISEENHEHEGINMHIEEKTAGVSSEDGLEPESAKDSNSVSEDSDFVMSVNAESKLNPDPEYVKGCTYDWPSTSFHFVGNKLRNTLQSFENKTLCVTGKEPAIEGGDFDSQFRDDELDHIPKDLEEQLNYLESICSEYGREQCADEEIQDMLFTNDTNQNNYVLSSGRWKVNEENQVGARKPTIDQEFEQYFSMLML</sequence>
<gene>
    <name evidence="2" type="ORF">RJ641_024736</name>
</gene>
<name>A0AAN8ZJG4_9MAGN</name>
<feature type="region of interest" description="Disordered" evidence="1">
    <location>
        <begin position="76"/>
        <end position="99"/>
    </location>
</feature>
<dbReference type="Proteomes" id="UP001370490">
    <property type="component" value="Unassembled WGS sequence"/>
</dbReference>
<evidence type="ECO:0000313" key="3">
    <source>
        <dbReference type="Proteomes" id="UP001370490"/>
    </source>
</evidence>
<reference evidence="2 3" key="1">
    <citation type="submission" date="2023-12" db="EMBL/GenBank/DDBJ databases">
        <title>A high-quality genome assembly for Dillenia turbinata (Dilleniales).</title>
        <authorList>
            <person name="Chanderbali A."/>
        </authorList>
    </citation>
    <scope>NUCLEOTIDE SEQUENCE [LARGE SCALE GENOMIC DNA]</scope>
    <source>
        <strain evidence="2">LSX21</strain>
        <tissue evidence="2">Leaf</tissue>
    </source>
</reference>
<evidence type="ECO:0000313" key="2">
    <source>
        <dbReference type="EMBL" id="KAK6943634.1"/>
    </source>
</evidence>
<dbReference type="AlphaFoldDB" id="A0AAN8ZJG4"/>
<accession>A0AAN8ZJG4</accession>
<dbReference type="GO" id="GO:0016607">
    <property type="term" value="C:nuclear speck"/>
    <property type="evidence" value="ECO:0007669"/>
    <property type="project" value="TreeGrafter"/>
</dbReference>
<proteinExistence type="predicted"/>
<dbReference type="PANTHER" id="PTHR37723">
    <property type="entry name" value="PROTEIN FAR-RED ELONGATED HYPOCOTYL 1"/>
    <property type="match status" value="1"/>
</dbReference>
<evidence type="ECO:0000256" key="1">
    <source>
        <dbReference type="SAM" id="MobiDB-lite"/>
    </source>
</evidence>
<evidence type="ECO:0008006" key="4">
    <source>
        <dbReference type="Google" id="ProtNLM"/>
    </source>
</evidence>
<protein>
    <recommendedName>
        <fullName evidence="4">Protein FAR-RED-ELONGATED HYPOCOTYL 1-LIKE-like</fullName>
    </recommendedName>
</protein>
<organism evidence="2 3">
    <name type="scientific">Dillenia turbinata</name>
    <dbReference type="NCBI Taxonomy" id="194707"/>
    <lineage>
        <taxon>Eukaryota</taxon>
        <taxon>Viridiplantae</taxon>
        <taxon>Streptophyta</taxon>
        <taxon>Embryophyta</taxon>
        <taxon>Tracheophyta</taxon>
        <taxon>Spermatophyta</taxon>
        <taxon>Magnoliopsida</taxon>
        <taxon>eudicotyledons</taxon>
        <taxon>Gunneridae</taxon>
        <taxon>Pentapetalae</taxon>
        <taxon>Dilleniales</taxon>
        <taxon>Dilleniaceae</taxon>
        <taxon>Dillenia</taxon>
    </lineage>
</organism>
<comment type="caution">
    <text evidence="2">The sequence shown here is derived from an EMBL/GenBank/DDBJ whole genome shotgun (WGS) entry which is preliminary data.</text>
</comment>
<dbReference type="EMBL" id="JBAMMX010000003">
    <property type="protein sequence ID" value="KAK6943634.1"/>
    <property type="molecule type" value="Genomic_DNA"/>
</dbReference>
<dbReference type="GO" id="GO:0005737">
    <property type="term" value="C:cytoplasm"/>
    <property type="evidence" value="ECO:0007669"/>
    <property type="project" value="TreeGrafter"/>
</dbReference>
<dbReference type="GO" id="GO:0061608">
    <property type="term" value="F:nuclear import signal receptor activity"/>
    <property type="evidence" value="ECO:0007669"/>
    <property type="project" value="TreeGrafter"/>
</dbReference>
<dbReference type="InterPro" id="IPR037766">
    <property type="entry name" value="FHY1"/>
</dbReference>
<dbReference type="PANTHER" id="PTHR37723:SF1">
    <property type="entry name" value="PROTEIN FAR-RED-ELONGATED HYPOCOTYL 1-LIKE"/>
    <property type="match status" value="1"/>
</dbReference>
<dbReference type="GO" id="GO:0051457">
    <property type="term" value="P:maintenance of protein location in nucleus"/>
    <property type="evidence" value="ECO:0007669"/>
    <property type="project" value="TreeGrafter"/>
</dbReference>
<dbReference type="GO" id="GO:0009639">
    <property type="term" value="P:response to red or far red light"/>
    <property type="evidence" value="ECO:0007669"/>
    <property type="project" value="InterPro"/>
</dbReference>